<gene>
    <name evidence="4" type="primary">higA-2</name>
    <name evidence="4" type="ORF">BGCPKDLD_1309</name>
</gene>
<dbReference type="InterPro" id="IPR010982">
    <property type="entry name" value="Lambda_DNA-bd_dom_sf"/>
</dbReference>
<accession>A0ABQ4URD2</accession>
<organism evidence="4 5">
    <name type="scientific">Methylorubrum suomiense</name>
    <dbReference type="NCBI Taxonomy" id="144191"/>
    <lineage>
        <taxon>Bacteria</taxon>
        <taxon>Pseudomonadati</taxon>
        <taxon>Pseudomonadota</taxon>
        <taxon>Alphaproteobacteria</taxon>
        <taxon>Hyphomicrobiales</taxon>
        <taxon>Methylobacteriaceae</taxon>
        <taxon>Methylorubrum</taxon>
    </lineage>
</organism>
<evidence type="ECO:0000256" key="3">
    <source>
        <dbReference type="ARBA" id="ARBA00023163"/>
    </source>
</evidence>
<dbReference type="EMBL" id="BPRE01000003">
    <property type="protein sequence ID" value="GJE74736.1"/>
    <property type="molecule type" value="Genomic_DNA"/>
</dbReference>
<protein>
    <submittedName>
        <fullName evidence="4">Antitoxin HigA-2</fullName>
    </submittedName>
</protein>
<reference evidence="4" key="2">
    <citation type="submission" date="2021-08" db="EMBL/GenBank/DDBJ databases">
        <authorList>
            <person name="Tani A."/>
            <person name="Ola A."/>
            <person name="Ogura Y."/>
            <person name="Katsura K."/>
            <person name="Hayashi T."/>
        </authorList>
    </citation>
    <scope>NUCLEOTIDE SEQUENCE</scope>
    <source>
        <strain evidence="4">DSM 14458</strain>
    </source>
</reference>
<keyword evidence="2" id="KW-0238">DNA-binding</keyword>
<keyword evidence="5" id="KW-1185">Reference proteome</keyword>
<dbReference type="SUPFAM" id="SSF47413">
    <property type="entry name" value="lambda repressor-like DNA-binding domains"/>
    <property type="match status" value="1"/>
</dbReference>
<keyword evidence="3" id="KW-0804">Transcription</keyword>
<proteinExistence type="predicted"/>
<evidence type="ECO:0000313" key="4">
    <source>
        <dbReference type="EMBL" id="GJE74736.1"/>
    </source>
</evidence>
<reference evidence="4" key="1">
    <citation type="journal article" date="2021" name="Front. Microbiol.">
        <title>Comprehensive Comparative Genomics and Phenotyping of Methylobacterium Species.</title>
        <authorList>
            <person name="Alessa O."/>
            <person name="Ogura Y."/>
            <person name="Fujitani Y."/>
            <person name="Takami H."/>
            <person name="Hayashi T."/>
            <person name="Sahin N."/>
            <person name="Tani A."/>
        </authorList>
    </citation>
    <scope>NUCLEOTIDE SEQUENCE</scope>
    <source>
        <strain evidence="4">DSM 14458</strain>
    </source>
</reference>
<evidence type="ECO:0000256" key="1">
    <source>
        <dbReference type="ARBA" id="ARBA00023015"/>
    </source>
</evidence>
<dbReference type="PANTHER" id="PTHR36511">
    <property type="entry name" value="MERR FAMILY BACTERIAL REGULATORY PROTEIN"/>
    <property type="match status" value="1"/>
</dbReference>
<evidence type="ECO:0000256" key="2">
    <source>
        <dbReference type="ARBA" id="ARBA00023125"/>
    </source>
</evidence>
<keyword evidence="1" id="KW-0805">Transcription regulation</keyword>
<dbReference type="InterPro" id="IPR001387">
    <property type="entry name" value="Cro/C1-type_HTH"/>
</dbReference>
<name>A0ABQ4URD2_9HYPH</name>
<comment type="caution">
    <text evidence="4">The sequence shown here is derived from an EMBL/GenBank/DDBJ whole genome shotgun (WGS) entry which is preliminary data.</text>
</comment>
<dbReference type="InterPro" id="IPR052359">
    <property type="entry name" value="HTH-type_reg/antitoxin"/>
</dbReference>
<sequence>MKDVTDDIFADIVAGLGQAAAHARGEAVPGLVLHAPPPVDVTAIRKRTGKSRPDFAQSIGVPVDTLRQWETRRRQPRGAALVLLTLLDRNPRLVEDTLESRS</sequence>
<dbReference type="CDD" id="cd00093">
    <property type="entry name" value="HTH_XRE"/>
    <property type="match status" value="1"/>
</dbReference>
<dbReference type="PANTHER" id="PTHR36511:SF3">
    <property type="entry name" value="ANTITOXIN HIGA-2"/>
    <property type="match status" value="1"/>
</dbReference>
<evidence type="ECO:0000313" key="5">
    <source>
        <dbReference type="Proteomes" id="UP001055093"/>
    </source>
</evidence>
<dbReference type="Proteomes" id="UP001055093">
    <property type="component" value="Unassembled WGS sequence"/>
</dbReference>
<dbReference type="Gene3D" id="1.10.260.40">
    <property type="entry name" value="lambda repressor-like DNA-binding domains"/>
    <property type="match status" value="1"/>
</dbReference>